<dbReference type="EMBL" id="KE384736">
    <property type="protein sequence ID" value="KJK78008.1"/>
    <property type="molecule type" value="Genomic_DNA"/>
</dbReference>
<dbReference type="Pfam" id="PF01494">
    <property type="entry name" value="FAD_binding_3"/>
    <property type="match status" value="1"/>
</dbReference>
<name>A0A0D9NW46_METAN</name>
<dbReference type="SUPFAM" id="SSF51905">
    <property type="entry name" value="FAD/NAD(P)-binding domain"/>
    <property type="match status" value="1"/>
</dbReference>
<sequence>MESQTTVPDTPGHQVEVDSLIVGTGPAGSSLACFLAYHGLKGLVVNSASSTADTPRAHITNMAALECFRDIGLEEELMRVGHGGEAMQHTRWCYSMAGEEMARVYSWGSDPRRKGDYELASPCEPMDLPQTLLEPVLATHAAQKGFRIRFNTSFVSFARDGAGRIVSTLYDEVLQLHFTVRSKYLFGADGARSRIMKQLQVPMIAKPGKGVAINVLVRADLSNLITHRMGNLHFILQPDRPHTLFGWLCIARMVKPWHEWMFILFPHQQARSEEPSEEEYAKHVGALIGDPSIDVKVLGISPWNINEIVAENYSSGNVYCLGDAVHRHPPMNGLGSNTCIQDAYNLAWKIAYVEKGLADPSLLESYSIERQPVGLSIVTRANEAFGHQMKVWESLDLLTADPEDRNKGMQELGLSTPAGAARRKAFQAAIKMTRHEFHGLGIEMDQHYLQGAIYRDDEPPIVTQNVSPNASARVLEYAPSTIPGRRLPHVWLNVPCPEANVSTHDLAGKGAFCLFTGPGGENWKGAAAKVSSKYSVPINAFSIGYRQDWEDVYMEWSRLLPPLPHVPIFICIGLNYRHHAKEANLSIPPYPVIFTKPSDALAGPSDEIPIHPEAQSMLDYEGELGVVIGRDALNVSEANALDYVLGYTCANDISARHFQLPDTSGGQYCFAKSFNKFGPIGPCIVSPKLIPDPQNLTLATRVNGATRQSTSTSDMIWTVKQIISHASKGTTVRAGTVIMTGTPAGVGLFCKPQAFMKSGDEVEVDIDAVGVLQNKILFN</sequence>
<dbReference type="InterPro" id="IPR050641">
    <property type="entry name" value="RIFMO-like"/>
</dbReference>
<dbReference type="Gene3D" id="3.30.9.10">
    <property type="entry name" value="D-Amino Acid Oxidase, subunit A, domain 2"/>
    <property type="match status" value="1"/>
</dbReference>
<evidence type="ECO:0008006" key="10">
    <source>
        <dbReference type="Google" id="ProtNLM"/>
    </source>
</evidence>
<evidence type="ECO:0000256" key="2">
    <source>
        <dbReference type="ARBA" id="ARBA00022630"/>
    </source>
</evidence>
<evidence type="ECO:0000256" key="5">
    <source>
        <dbReference type="ARBA" id="ARBA00023002"/>
    </source>
</evidence>
<keyword evidence="3" id="KW-0479">Metal-binding</keyword>
<gene>
    <name evidence="8" type="ORF">H634G_06591</name>
</gene>
<evidence type="ECO:0000256" key="4">
    <source>
        <dbReference type="ARBA" id="ARBA00022827"/>
    </source>
</evidence>
<dbReference type="GO" id="GO:0006107">
    <property type="term" value="P:oxaloacetate metabolic process"/>
    <property type="evidence" value="ECO:0007669"/>
    <property type="project" value="UniProtKB-ARBA"/>
</dbReference>
<reference evidence="9" key="1">
    <citation type="journal article" date="2014" name="BMC Genomics">
        <title>The genome sequence of the biocontrol fungus Metarhizium anisopliae and comparative genomics of Metarhizium species.</title>
        <authorList>
            <person name="Pattemore J.A."/>
            <person name="Hane J.K."/>
            <person name="Williams A.H."/>
            <person name="Wilson B.A."/>
            <person name="Stodart B.J."/>
            <person name="Ash G.J."/>
        </authorList>
    </citation>
    <scope>NUCLEOTIDE SEQUENCE [LARGE SCALE GENOMIC DNA]</scope>
    <source>
        <strain evidence="9">BRIP 53293</strain>
    </source>
</reference>
<dbReference type="Proteomes" id="UP000054544">
    <property type="component" value="Unassembled WGS sequence"/>
</dbReference>
<keyword evidence="4" id="KW-0274">FAD</keyword>
<dbReference type="PANTHER" id="PTHR43004:SF8">
    <property type="entry name" value="FAD-BINDING DOMAIN-CONTAINING PROTEIN-RELATED"/>
    <property type="match status" value="1"/>
</dbReference>
<dbReference type="Pfam" id="PF21274">
    <property type="entry name" value="Rng_hyd_C"/>
    <property type="match status" value="1"/>
</dbReference>
<dbReference type="InterPro" id="IPR036663">
    <property type="entry name" value="Fumarylacetoacetase_C_sf"/>
</dbReference>
<dbReference type="InterPro" id="IPR011234">
    <property type="entry name" value="Fumarylacetoacetase-like_C"/>
</dbReference>
<proteinExistence type="inferred from homology"/>
<dbReference type="InterPro" id="IPR036188">
    <property type="entry name" value="FAD/NAD-bd_sf"/>
</dbReference>
<keyword evidence="5" id="KW-0560">Oxidoreductase</keyword>
<dbReference type="AlphaFoldDB" id="A0A0D9NW46"/>
<dbReference type="SUPFAM" id="SSF56529">
    <property type="entry name" value="FAH"/>
    <property type="match status" value="1"/>
</dbReference>
<dbReference type="Gene3D" id="3.90.850.10">
    <property type="entry name" value="Fumarylacetoacetase-like, C-terminal domain"/>
    <property type="match status" value="1"/>
</dbReference>
<feature type="domain" description="Fumarylacetoacetase-like C-terminal" evidence="7">
    <location>
        <begin position="570"/>
        <end position="776"/>
    </location>
</feature>
<evidence type="ECO:0000313" key="9">
    <source>
        <dbReference type="Proteomes" id="UP000054544"/>
    </source>
</evidence>
<organism evidence="8 9">
    <name type="scientific">Metarhizium anisopliae BRIP 53293</name>
    <dbReference type="NCBI Taxonomy" id="1291518"/>
    <lineage>
        <taxon>Eukaryota</taxon>
        <taxon>Fungi</taxon>
        <taxon>Dikarya</taxon>
        <taxon>Ascomycota</taxon>
        <taxon>Pezizomycotina</taxon>
        <taxon>Sordariomycetes</taxon>
        <taxon>Hypocreomycetidae</taxon>
        <taxon>Hypocreales</taxon>
        <taxon>Clavicipitaceae</taxon>
        <taxon>Metarhizium</taxon>
    </lineage>
</organism>
<dbReference type="Gene3D" id="3.50.50.60">
    <property type="entry name" value="FAD/NAD(P)-binding domain"/>
    <property type="match status" value="1"/>
</dbReference>
<dbReference type="InterPro" id="IPR002938">
    <property type="entry name" value="FAD-bd"/>
</dbReference>
<dbReference type="GO" id="GO:0050163">
    <property type="term" value="F:oxaloacetate tautomerase activity"/>
    <property type="evidence" value="ECO:0007669"/>
    <property type="project" value="UniProtKB-ARBA"/>
</dbReference>
<keyword evidence="2" id="KW-0285">Flavoprotein</keyword>
<evidence type="ECO:0000256" key="1">
    <source>
        <dbReference type="ARBA" id="ARBA00010211"/>
    </source>
</evidence>
<evidence type="ECO:0000313" key="8">
    <source>
        <dbReference type="EMBL" id="KJK78008.1"/>
    </source>
</evidence>
<protein>
    <recommendedName>
        <fullName evidence="10">FAD-binding domain-containing protein</fullName>
    </recommendedName>
</protein>
<feature type="domain" description="FAD-binding" evidence="6">
    <location>
        <begin position="16"/>
        <end position="380"/>
    </location>
</feature>
<keyword evidence="9" id="KW-1185">Reference proteome</keyword>
<dbReference type="GO" id="GO:0016709">
    <property type="term" value="F:oxidoreductase activity, acting on paired donors, with incorporation or reduction of molecular oxygen, NAD(P)H as one donor, and incorporation of one atom of oxygen"/>
    <property type="evidence" value="ECO:0007669"/>
    <property type="project" value="UniProtKB-ARBA"/>
</dbReference>
<comment type="similarity">
    <text evidence="1">Belongs to the FAH family.</text>
</comment>
<dbReference type="PRINTS" id="PR00420">
    <property type="entry name" value="RNGMNOXGNASE"/>
</dbReference>
<dbReference type="Gene3D" id="3.40.30.120">
    <property type="match status" value="1"/>
</dbReference>
<dbReference type="GO" id="GO:0046872">
    <property type="term" value="F:metal ion binding"/>
    <property type="evidence" value="ECO:0007669"/>
    <property type="project" value="UniProtKB-KW"/>
</dbReference>
<dbReference type="Pfam" id="PF01557">
    <property type="entry name" value="FAA_hydrolase"/>
    <property type="match status" value="1"/>
</dbReference>
<dbReference type="GO" id="GO:0071949">
    <property type="term" value="F:FAD binding"/>
    <property type="evidence" value="ECO:0007669"/>
    <property type="project" value="InterPro"/>
</dbReference>
<dbReference type="FunFam" id="3.90.850.10:FF:000002">
    <property type="entry name" value="2-hydroxyhepta-2,4-diene-1,7-dioate isomerase"/>
    <property type="match status" value="1"/>
</dbReference>
<evidence type="ECO:0000259" key="7">
    <source>
        <dbReference type="Pfam" id="PF01557"/>
    </source>
</evidence>
<dbReference type="STRING" id="1291518.A0A0D9NW46"/>
<evidence type="ECO:0000259" key="6">
    <source>
        <dbReference type="Pfam" id="PF01494"/>
    </source>
</evidence>
<dbReference type="PANTHER" id="PTHR43004">
    <property type="entry name" value="TRK SYSTEM POTASSIUM UPTAKE PROTEIN"/>
    <property type="match status" value="1"/>
</dbReference>
<accession>A0A0D9NW46</accession>
<evidence type="ECO:0000256" key="3">
    <source>
        <dbReference type="ARBA" id="ARBA00022723"/>
    </source>
</evidence>